<dbReference type="SUPFAM" id="SSF158472">
    <property type="entry name" value="HAMP domain-like"/>
    <property type="match status" value="1"/>
</dbReference>
<dbReference type="EMBL" id="QGGL01000002">
    <property type="protein sequence ID" value="PWK15958.1"/>
    <property type="molecule type" value="Genomic_DNA"/>
</dbReference>
<keyword evidence="13" id="KW-0472">Membrane</keyword>
<feature type="domain" description="HAMP" evidence="15">
    <location>
        <begin position="16"/>
        <end position="68"/>
    </location>
</feature>
<evidence type="ECO:0000313" key="16">
    <source>
        <dbReference type="EMBL" id="PWK15958.1"/>
    </source>
</evidence>
<gene>
    <name evidence="16" type="ORF">C7459_102204</name>
</gene>
<dbReference type="InterPro" id="IPR004358">
    <property type="entry name" value="Sig_transdc_His_kin-like_C"/>
</dbReference>
<dbReference type="InterPro" id="IPR050398">
    <property type="entry name" value="HssS/ArlS-like"/>
</dbReference>
<dbReference type="GO" id="GO:0005886">
    <property type="term" value="C:plasma membrane"/>
    <property type="evidence" value="ECO:0007669"/>
    <property type="project" value="UniProtKB-SubCell"/>
</dbReference>
<dbReference type="GO" id="GO:0000155">
    <property type="term" value="F:phosphorelay sensor kinase activity"/>
    <property type="evidence" value="ECO:0007669"/>
    <property type="project" value="InterPro"/>
</dbReference>
<dbReference type="SMART" id="SM00388">
    <property type="entry name" value="HisKA"/>
    <property type="match status" value="1"/>
</dbReference>
<keyword evidence="6" id="KW-0808">Transferase</keyword>
<keyword evidence="4" id="KW-1003">Cell membrane</keyword>
<keyword evidence="17" id="KW-1185">Reference proteome</keyword>
<comment type="caution">
    <text evidence="16">The sequence shown here is derived from an EMBL/GenBank/DDBJ whole genome shotgun (WGS) entry which is preliminary data.</text>
</comment>
<dbReference type="Gene3D" id="3.30.565.10">
    <property type="entry name" value="Histidine kinase-like ATPase, C-terminal domain"/>
    <property type="match status" value="1"/>
</dbReference>
<dbReference type="SMART" id="SM00304">
    <property type="entry name" value="HAMP"/>
    <property type="match status" value="1"/>
</dbReference>
<dbReference type="Gene3D" id="6.10.340.10">
    <property type="match status" value="1"/>
</dbReference>
<evidence type="ECO:0000256" key="9">
    <source>
        <dbReference type="ARBA" id="ARBA00022777"/>
    </source>
</evidence>
<dbReference type="EC" id="2.7.13.3" evidence="3"/>
<dbReference type="CDD" id="cd06225">
    <property type="entry name" value="HAMP"/>
    <property type="match status" value="1"/>
</dbReference>
<protein>
    <recommendedName>
        <fullName evidence="3">histidine kinase</fullName>
        <ecNumber evidence="3">2.7.13.3</ecNumber>
    </recommendedName>
</protein>
<dbReference type="InterPro" id="IPR003660">
    <property type="entry name" value="HAMP_dom"/>
</dbReference>
<keyword evidence="9" id="KW-0418">Kinase</keyword>
<dbReference type="Gene3D" id="1.10.287.130">
    <property type="match status" value="1"/>
</dbReference>
<evidence type="ECO:0000259" key="14">
    <source>
        <dbReference type="PROSITE" id="PS50109"/>
    </source>
</evidence>
<reference evidence="16 17" key="1">
    <citation type="submission" date="2018-05" db="EMBL/GenBank/DDBJ databases">
        <title>Genomic Encyclopedia of Type Strains, Phase IV (KMG-IV): sequencing the most valuable type-strain genomes for metagenomic binning, comparative biology and taxonomic classification.</title>
        <authorList>
            <person name="Goeker M."/>
        </authorList>
    </citation>
    <scope>NUCLEOTIDE SEQUENCE [LARGE SCALE GENOMIC DNA]</scope>
    <source>
        <strain evidence="16 17">DSM 18773</strain>
    </source>
</reference>
<evidence type="ECO:0000256" key="2">
    <source>
        <dbReference type="ARBA" id="ARBA00004651"/>
    </source>
</evidence>
<evidence type="ECO:0000256" key="12">
    <source>
        <dbReference type="ARBA" id="ARBA00023012"/>
    </source>
</evidence>
<evidence type="ECO:0000256" key="5">
    <source>
        <dbReference type="ARBA" id="ARBA00022553"/>
    </source>
</evidence>
<keyword evidence="7" id="KW-0812">Transmembrane</keyword>
<dbReference type="Proteomes" id="UP000245634">
    <property type="component" value="Unassembled WGS sequence"/>
</dbReference>
<dbReference type="PROSITE" id="PS50109">
    <property type="entry name" value="HIS_KIN"/>
    <property type="match status" value="1"/>
</dbReference>
<evidence type="ECO:0000313" key="17">
    <source>
        <dbReference type="Proteomes" id="UP000245634"/>
    </source>
</evidence>
<keyword evidence="12" id="KW-0902">Two-component regulatory system</keyword>
<evidence type="ECO:0000256" key="7">
    <source>
        <dbReference type="ARBA" id="ARBA00022692"/>
    </source>
</evidence>
<evidence type="ECO:0000256" key="1">
    <source>
        <dbReference type="ARBA" id="ARBA00000085"/>
    </source>
</evidence>
<evidence type="ECO:0000256" key="6">
    <source>
        <dbReference type="ARBA" id="ARBA00022679"/>
    </source>
</evidence>
<evidence type="ECO:0000256" key="4">
    <source>
        <dbReference type="ARBA" id="ARBA00022475"/>
    </source>
</evidence>
<dbReference type="PRINTS" id="PR00344">
    <property type="entry name" value="BCTRLSENSOR"/>
</dbReference>
<dbReference type="PANTHER" id="PTHR45528">
    <property type="entry name" value="SENSOR HISTIDINE KINASE CPXA"/>
    <property type="match status" value="1"/>
</dbReference>
<dbReference type="SUPFAM" id="SSF47384">
    <property type="entry name" value="Homodimeric domain of signal transducing histidine kinase"/>
    <property type="match status" value="1"/>
</dbReference>
<dbReference type="AlphaFoldDB" id="A0A316DE89"/>
<dbReference type="Pfam" id="PF00512">
    <property type="entry name" value="HisKA"/>
    <property type="match status" value="1"/>
</dbReference>
<feature type="domain" description="Histidine kinase" evidence="14">
    <location>
        <begin position="83"/>
        <end position="299"/>
    </location>
</feature>
<proteinExistence type="predicted"/>
<evidence type="ECO:0000259" key="15">
    <source>
        <dbReference type="PROSITE" id="PS50885"/>
    </source>
</evidence>
<dbReference type="InterPro" id="IPR005467">
    <property type="entry name" value="His_kinase_dom"/>
</dbReference>
<evidence type="ECO:0000256" key="10">
    <source>
        <dbReference type="ARBA" id="ARBA00022840"/>
    </source>
</evidence>
<dbReference type="PANTHER" id="PTHR45528:SF8">
    <property type="entry name" value="HISTIDINE KINASE"/>
    <property type="match status" value="1"/>
</dbReference>
<dbReference type="InterPro" id="IPR003661">
    <property type="entry name" value="HisK_dim/P_dom"/>
</dbReference>
<dbReference type="FunFam" id="1.10.287.130:FF:000008">
    <property type="entry name" value="Two-component sensor histidine kinase"/>
    <property type="match status" value="1"/>
</dbReference>
<keyword evidence="10" id="KW-0067">ATP-binding</keyword>
<evidence type="ECO:0000256" key="13">
    <source>
        <dbReference type="ARBA" id="ARBA00023136"/>
    </source>
</evidence>
<sequence>MVLFVVFFVVFYWLTKRKLRYIGQLADGVHLISEGQLQHRVAEHSQDELGSLAHSINHMAQELQTKIEAERNAEKVKNELITNVSHDLRTPLTSVMGYLRLLYEHRYESPEQLEEYVRVAYAKSEQLQGLVEDLFEYTKLSGPGVQVAHLSVCLNELLEQLVEEWIPLFDEEVLAVRRAIPEARLFLGVDAEKLVRLLENLFSNAIKYSTKPGEVAVTLQDTGDGAQITVENSGEQIDPEDLERMFDRFYRMEKSRSAKSGGSGLGLAIARHIVALHEGKIWAESEAEKVRVHVWLPRV</sequence>
<dbReference type="GO" id="GO:0005524">
    <property type="term" value="F:ATP binding"/>
    <property type="evidence" value="ECO:0007669"/>
    <property type="project" value="UniProtKB-KW"/>
</dbReference>
<dbReference type="PROSITE" id="PS50885">
    <property type="entry name" value="HAMP"/>
    <property type="match status" value="1"/>
</dbReference>
<dbReference type="Pfam" id="PF00672">
    <property type="entry name" value="HAMP"/>
    <property type="match status" value="1"/>
</dbReference>
<keyword evidence="8" id="KW-0547">Nucleotide-binding</keyword>
<dbReference type="SUPFAM" id="SSF55874">
    <property type="entry name" value="ATPase domain of HSP90 chaperone/DNA topoisomerase II/histidine kinase"/>
    <property type="match status" value="1"/>
</dbReference>
<keyword evidence="5" id="KW-0597">Phosphoprotein</keyword>
<dbReference type="InterPro" id="IPR036097">
    <property type="entry name" value="HisK_dim/P_sf"/>
</dbReference>
<dbReference type="FunFam" id="3.30.565.10:FF:000013">
    <property type="entry name" value="Two-component sensor histidine kinase"/>
    <property type="match status" value="1"/>
</dbReference>
<evidence type="ECO:0000256" key="3">
    <source>
        <dbReference type="ARBA" id="ARBA00012438"/>
    </source>
</evidence>
<dbReference type="InterPro" id="IPR036890">
    <property type="entry name" value="HATPase_C_sf"/>
</dbReference>
<dbReference type="InterPro" id="IPR003594">
    <property type="entry name" value="HATPase_dom"/>
</dbReference>
<dbReference type="CDD" id="cd00082">
    <property type="entry name" value="HisKA"/>
    <property type="match status" value="1"/>
</dbReference>
<dbReference type="SMART" id="SM00387">
    <property type="entry name" value="HATPase_c"/>
    <property type="match status" value="1"/>
</dbReference>
<organism evidence="16 17">
    <name type="scientific">Tumebacillus permanentifrigoris</name>
    <dbReference type="NCBI Taxonomy" id="378543"/>
    <lineage>
        <taxon>Bacteria</taxon>
        <taxon>Bacillati</taxon>
        <taxon>Bacillota</taxon>
        <taxon>Bacilli</taxon>
        <taxon>Bacillales</taxon>
        <taxon>Alicyclobacillaceae</taxon>
        <taxon>Tumebacillus</taxon>
    </lineage>
</organism>
<accession>A0A316DE89</accession>
<dbReference type="Pfam" id="PF02518">
    <property type="entry name" value="HATPase_c"/>
    <property type="match status" value="1"/>
</dbReference>
<keyword evidence="11" id="KW-1133">Transmembrane helix</keyword>
<comment type="catalytic activity">
    <reaction evidence="1">
        <text>ATP + protein L-histidine = ADP + protein N-phospho-L-histidine.</text>
        <dbReference type="EC" id="2.7.13.3"/>
    </reaction>
</comment>
<evidence type="ECO:0000256" key="11">
    <source>
        <dbReference type="ARBA" id="ARBA00022989"/>
    </source>
</evidence>
<name>A0A316DE89_9BACL</name>
<comment type="subcellular location">
    <subcellularLocation>
        <location evidence="2">Cell membrane</location>
        <topology evidence="2">Multi-pass membrane protein</topology>
    </subcellularLocation>
</comment>
<evidence type="ECO:0000256" key="8">
    <source>
        <dbReference type="ARBA" id="ARBA00022741"/>
    </source>
</evidence>